<evidence type="ECO:0000313" key="8">
    <source>
        <dbReference type="EMBL" id="KAJ1364508.1"/>
    </source>
</evidence>
<dbReference type="SUPFAM" id="SSF81321">
    <property type="entry name" value="Family A G protein-coupled receptor-like"/>
    <property type="match status" value="1"/>
</dbReference>
<evidence type="ECO:0000313" key="9">
    <source>
        <dbReference type="Proteomes" id="UP001196413"/>
    </source>
</evidence>
<gene>
    <name evidence="8" type="ORF">KIN20_024629</name>
</gene>
<proteinExistence type="predicted"/>
<feature type="chain" id="PRO_5042251144" description="G-protein coupled receptors family 1 profile domain-containing protein" evidence="6">
    <location>
        <begin position="20"/>
        <end position="177"/>
    </location>
</feature>
<keyword evidence="6" id="KW-0732">Signal</keyword>
<dbReference type="Proteomes" id="UP001196413">
    <property type="component" value="Unassembled WGS sequence"/>
</dbReference>
<dbReference type="PANTHER" id="PTHR23017:SF3">
    <property type="entry name" value="G-PROTEIN COUPLED RECEPTORS FAMILY 1 PROFILE DOMAIN-CONTAINING PROTEIN"/>
    <property type="match status" value="1"/>
</dbReference>
<feature type="transmembrane region" description="Helical" evidence="5">
    <location>
        <begin position="113"/>
        <end position="140"/>
    </location>
</feature>
<reference evidence="8" key="1">
    <citation type="submission" date="2021-06" db="EMBL/GenBank/DDBJ databases">
        <title>Parelaphostrongylus tenuis whole genome reference sequence.</title>
        <authorList>
            <person name="Garwood T.J."/>
            <person name="Larsen P.A."/>
            <person name="Fountain-Jones N.M."/>
            <person name="Garbe J.R."/>
            <person name="Macchietto M.G."/>
            <person name="Kania S.A."/>
            <person name="Gerhold R.W."/>
            <person name="Richards J.E."/>
            <person name="Wolf T.M."/>
        </authorList>
    </citation>
    <scope>NUCLEOTIDE SEQUENCE</scope>
    <source>
        <strain evidence="8">MNPRO001-30</strain>
        <tissue evidence="8">Meninges</tissue>
    </source>
</reference>
<keyword evidence="4 5" id="KW-0472">Membrane</keyword>
<evidence type="ECO:0000256" key="3">
    <source>
        <dbReference type="ARBA" id="ARBA00022989"/>
    </source>
</evidence>
<dbReference type="CDD" id="cd00637">
    <property type="entry name" value="7tm_classA_rhodopsin-like"/>
    <property type="match status" value="1"/>
</dbReference>
<feature type="transmembrane region" description="Helical" evidence="5">
    <location>
        <begin position="35"/>
        <end position="60"/>
    </location>
</feature>
<feature type="signal peptide" evidence="6">
    <location>
        <begin position="1"/>
        <end position="19"/>
    </location>
</feature>
<evidence type="ECO:0000256" key="5">
    <source>
        <dbReference type="SAM" id="Phobius"/>
    </source>
</evidence>
<dbReference type="PROSITE" id="PS50262">
    <property type="entry name" value="G_PROTEIN_RECEP_F1_2"/>
    <property type="match status" value="1"/>
</dbReference>
<dbReference type="GO" id="GO:0016020">
    <property type="term" value="C:membrane"/>
    <property type="evidence" value="ECO:0007669"/>
    <property type="project" value="UniProtKB-SubCell"/>
</dbReference>
<dbReference type="EMBL" id="JAHQIW010004999">
    <property type="protein sequence ID" value="KAJ1364508.1"/>
    <property type="molecule type" value="Genomic_DNA"/>
</dbReference>
<feature type="domain" description="G-protein coupled receptors family 1 profile" evidence="7">
    <location>
        <begin position="1"/>
        <end position="177"/>
    </location>
</feature>
<dbReference type="Pfam" id="PF10328">
    <property type="entry name" value="7TM_GPCR_Srx"/>
    <property type="match status" value="1"/>
</dbReference>
<dbReference type="PANTHER" id="PTHR23017">
    <property type="entry name" value="SERPENTINE RECEPTOR, CLASS X"/>
    <property type="match status" value="1"/>
</dbReference>
<evidence type="ECO:0000259" key="7">
    <source>
        <dbReference type="PROSITE" id="PS50262"/>
    </source>
</evidence>
<dbReference type="InterPro" id="IPR017452">
    <property type="entry name" value="GPCR_Rhodpsn_7TM"/>
</dbReference>
<comment type="subcellular location">
    <subcellularLocation>
        <location evidence="1">Membrane</location>
    </subcellularLocation>
</comment>
<keyword evidence="2 5" id="KW-0812">Transmembrane</keyword>
<keyword evidence="3 5" id="KW-1133">Transmembrane helix</keyword>
<feature type="transmembrane region" description="Helical" evidence="5">
    <location>
        <begin position="72"/>
        <end position="98"/>
    </location>
</feature>
<protein>
    <recommendedName>
        <fullName evidence="7">G-protein coupled receptors family 1 profile domain-containing protein</fullName>
    </recommendedName>
</protein>
<accession>A0AAD5MX82</accession>
<dbReference type="InterPro" id="IPR019430">
    <property type="entry name" value="7TM_GPCR_serpentine_rcpt_Srx"/>
</dbReference>
<organism evidence="8 9">
    <name type="scientific">Parelaphostrongylus tenuis</name>
    <name type="common">Meningeal worm</name>
    <dbReference type="NCBI Taxonomy" id="148309"/>
    <lineage>
        <taxon>Eukaryota</taxon>
        <taxon>Metazoa</taxon>
        <taxon>Ecdysozoa</taxon>
        <taxon>Nematoda</taxon>
        <taxon>Chromadorea</taxon>
        <taxon>Rhabditida</taxon>
        <taxon>Rhabditina</taxon>
        <taxon>Rhabditomorpha</taxon>
        <taxon>Strongyloidea</taxon>
        <taxon>Metastrongylidae</taxon>
        <taxon>Parelaphostrongylus</taxon>
    </lineage>
</organism>
<evidence type="ECO:0000256" key="1">
    <source>
        <dbReference type="ARBA" id="ARBA00004370"/>
    </source>
</evidence>
<evidence type="ECO:0000256" key="2">
    <source>
        <dbReference type="ARBA" id="ARBA00022692"/>
    </source>
</evidence>
<comment type="caution">
    <text evidence="8">The sequence shown here is derived from an EMBL/GenBank/DDBJ whole genome shotgun (WGS) entry which is preliminary data.</text>
</comment>
<dbReference type="AlphaFoldDB" id="A0AAD5MX82"/>
<keyword evidence="9" id="KW-1185">Reference proteome</keyword>
<name>A0AAD5MX82_PARTN</name>
<sequence>MGALLITIFWVAPTTLLECEISTELASKVLGILDIIFWNVGIYCHLAISLNRVVAITFPLQVSNFLSVRNTAVAVLICWMLGVLLRVPYVWANCFFFYNTVKWEWRFSETPCIFVLINFHITQAVIILIVVLDCITLICLRIKHKGNKTQYHNGIYTNIAARKRKEMEVRFVKQVKR</sequence>
<evidence type="ECO:0000256" key="6">
    <source>
        <dbReference type="SAM" id="SignalP"/>
    </source>
</evidence>
<evidence type="ECO:0000256" key="4">
    <source>
        <dbReference type="ARBA" id="ARBA00023136"/>
    </source>
</evidence>
<dbReference type="Gene3D" id="1.20.1070.10">
    <property type="entry name" value="Rhodopsin 7-helix transmembrane proteins"/>
    <property type="match status" value="1"/>
</dbReference>